<accession>A0A1Z4JJI4</accession>
<dbReference type="AlphaFoldDB" id="A0A1Z4JJI4"/>
<protein>
    <submittedName>
        <fullName evidence="1">Uncharacterized protein</fullName>
    </submittedName>
</protein>
<keyword evidence="2" id="KW-1185">Reference proteome</keyword>
<name>A0A1Z4JJI4_LEPBY</name>
<proteinExistence type="predicted"/>
<dbReference type="Proteomes" id="UP000217895">
    <property type="component" value="Chromosome"/>
</dbReference>
<evidence type="ECO:0000313" key="1">
    <source>
        <dbReference type="EMBL" id="BAY56915.1"/>
    </source>
</evidence>
<evidence type="ECO:0000313" key="2">
    <source>
        <dbReference type="Proteomes" id="UP000217895"/>
    </source>
</evidence>
<gene>
    <name evidence="1" type="ORF">NIES2135_37770</name>
</gene>
<dbReference type="EMBL" id="AP018203">
    <property type="protein sequence ID" value="BAY56915.1"/>
    <property type="molecule type" value="Genomic_DNA"/>
</dbReference>
<organism evidence="1 2">
    <name type="scientific">Leptolyngbya boryana NIES-2135</name>
    <dbReference type="NCBI Taxonomy" id="1973484"/>
    <lineage>
        <taxon>Bacteria</taxon>
        <taxon>Bacillati</taxon>
        <taxon>Cyanobacteriota</taxon>
        <taxon>Cyanophyceae</taxon>
        <taxon>Leptolyngbyales</taxon>
        <taxon>Leptolyngbyaceae</taxon>
        <taxon>Leptolyngbya group</taxon>
        <taxon>Leptolyngbya</taxon>
    </lineage>
</organism>
<reference evidence="1 2" key="1">
    <citation type="submission" date="2017-06" db="EMBL/GenBank/DDBJ databases">
        <title>Genome sequencing of cyanobaciteial culture collection at National Institute for Environmental Studies (NIES).</title>
        <authorList>
            <person name="Hirose Y."/>
            <person name="Shimura Y."/>
            <person name="Fujisawa T."/>
            <person name="Nakamura Y."/>
            <person name="Kawachi M."/>
        </authorList>
    </citation>
    <scope>NUCLEOTIDE SEQUENCE [LARGE SCALE GENOMIC DNA]</scope>
    <source>
        <strain evidence="1 2">NIES-2135</strain>
    </source>
</reference>
<sequence length="130" mass="14881">MKRLRRVIRQVKSIGAEFWLVLALAGILFWLTGSAIASQVLYSSYTSPTQLQADTQLEMKLSVTILVIHAEIDQRRKATAVSIKTTDSNLKKLEYEFPMTESRQIESMIAEEIGIPIQEVRKLVRYRIVN</sequence>